<evidence type="ECO:0000313" key="7">
    <source>
        <dbReference type="Ensembl" id="ENSSVLP00005016591.1"/>
    </source>
</evidence>
<keyword evidence="4 6" id="KW-1133">Transmembrane helix</keyword>
<dbReference type="GO" id="GO:0016020">
    <property type="term" value="C:membrane"/>
    <property type="evidence" value="ECO:0007669"/>
    <property type="project" value="UniProtKB-SubCell"/>
</dbReference>
<dbReference type="Proteomes" id="UP000694564">
    <property type="component" value="Chromosome 12"/>
</dbReference>
<feature type="transmembrane region" description="Helical" evidence="6">
    <location>
        <begin position="206"/>
        <end position="232"/>
    </location>
</feature>
<name>A0A8D2CY29_SCIVU</name>
<evidence type="ECO:0000256" key="6">
    <source>
        <dbReference type="SAM" id="Phobius"/>
    </source>
</evidence>
<evidence type="ECO:0000256" key="4">
    <source>
        <dbReference type="ARBA" id="ARBA00022989"/>
    </source>
</evidence>
<dbReference type="GeneTree" id="ENSGT00940000164414"/>
<evidence type="ECO:0000256" key="5">
    <source>
        <dbReference type="ARBA" id="ARBA00023136"/>
    </source>
</evidence>
<sequence>RNLKGSLICNNPVQYPPRRPWNKGRWAKLRQIYYIGLMKILSACILVAQELHSIDGQLVLISKIYHQRDFMYHKQWQHLTLYLTFFLTGCADMVSQNLLPQRCVALEQGAQAVGILLFLPLMVSHMQDTEGVELQFHILFTQAVFLLTVVVTAELWAPNVMLVWMTKAFLYMVTGSWLAQIGFSLFKPISGYKWMDNDKNDLAFTATFFCWHLIFNASLMIWIYGFSFVSFLHRCPALKQQTQLEQMCPLSSLASLSLICSTVCAGKLNEIRESGNQDLLSQLPKHFPQLQPQRLRALHYHSPLSCENM</sequence>
<comment type="subcellular location">
    <subcellularLocation>
        <location evidence="1">Membrane</location>
        <topology evidence="1">Multi-pass membrane protein</topology>
    </subcellularLocation>
</comment>
<dbReference type="InterPro" id="IPR006904">
    <property type="entry name" value="DUF716"/>
</dbReference>
<keyword evidence="3 6" id="KW-0812">Transmembrane</keyword>
<evidence type="ECO:0000313" key="8">
    <source>
        <dbReference type="Proteomes" id="UP000694564"/>
    </source>
</evidence>
<evidence type="ECO:0000256" key="3">
    <source>
        <dbReference type="ARBA" id="ARBA00022692"/>
    </source>
</evidence>
<evidence type="ECO:0008006" key="9">
    <source>
        <dbReference type="Google" id="ProtNLM"/>
    </source>
</evidence>
<reference evidence="7" key="1">
    <citation type="submission" date="2025-08" db="UniProtKB">
        <authorList>
            <consortium name="Ensembl"/>
        </authorList>
    </citation>
    <scope>IDENTIFICATION</scope>
</reference>
<keyword evidence="8" id="KW-1185">Reference proteome</keyword>
<comment type="similarity">
    <text evidence="2">Belongs to the TMEM45 family.</text>
</comment>
<proteinExistence type="inferred from homology"/>
<organism evidence="7 8">
    <name type="scientific">Sciurus vulgaris</name>
    <name type="common">Eurasian red squirrel</name>
    <dbReference type="NCBI Taxonomy" id="55149"/>
    <lineage>
        <taxon>Eukaryota</taxon>
        <taxon>Metazoa</taxon>
        <taxon>Chordata</taxon>
        <taxon>Craniata</taxon>
        <taxon>Vertebrata</taxon>
        <taxon>Euteleostomi</taxon>
        <taxon>Mammalia</taxon>
        <taxon>Eutheria</taxon>
        <taxon>Euarchontoglires</taxon>
        <taxon>Glires</taxon>
        <taxon>Rodentia</taxon>
        <taxon>Sciuromorpha</taxon>
        <taxon>Sciuridae</taxon>
        <taxon>Sciurinae</taxon>
        <taxon>Sciurini</taxon>
        <taxon>Sciurus</taxon>
    </lineage>
</organism>
<dbReference type="Ensembl" id="ENSSVLT00005018441.1">
    <property type="protein sequence ID" value="ENSSVLP00005016591.1"/>
    <property type="gene ID" value="ENSSVLG00005013197.1"/>
</dbReference>
<dbReference type="PANTHER" id="PTHR46441:SF1">
    <property type="entry name" value="EPIDIDYMAL PROTEIN ME9"/>
    <property type="match status" value="1"/>
</dbReference>
<evidence type="ECO:0000256" key="2">
    <source>
        <dbReference type="ARBA" id="ARBA00006948"/>
    </source>
</evidence>
<dbReference type="PANTHER" id="PTHR46441">
    <property type="entry name" value="TRANSMEMBRANE EPIDIDYMAL FAMILY MEMBER 3"/>
    <property type="match status" value="1"/>
</dbReference>
<protein>
    <recommendedName>
        <fullName evidence="9">Transmembrane epididymal protein 1</fullName>
    </recommendedName>
</protein>
<reference evidence="7" key="2">
    <citation type="submission" date="2025-09" db="UniProtKB">
        <authorList>
            <consortium name="Ensembl"/>
        </authorList>
    </citation>
    <scope>IDENTIFICATION</scope>
</reference>
<dbReference type="AlphaFoldDB" id="A0A8D2CY29"/>
<keyword evidence="5 6" id="KW-0472">Membrane</keyword>
<feature type="transmembrane region" description="Helical" evidence="6">
    <location>
        <begin position="136"/>
        <end position="156"/>
    </location>
</feature>
<dbReference type="Pfam" id="PF04819">
    <property type="entry name" value="DUF716"/>
    <property type="match status" value="1"/>
</dbReference>
<feature type="transmembrane region" description="Helical" evidence="6">
    <location>
        <begin position="168"/>
        <end position="186"/>
    </location>
</feature>
<evidence type="ECO:0000256" key="1">
    <source>
        <dbReference type="ARBA" id="ARBA00004141"/>
    </source>
</evidence>
<accession>A0A8D2CY29</accession>